<dbReference type="EMBL" id="CP104013">
    <property type="protein sequence ID" value="UYP45234.1"/>
    <property type="molecule type" value="Genomic_DNA"/>
</dbReference>
<sequence length="413" mass="46346">MKKKMNYGAKFFLFALILVPLVGSRWNISVAASINNNFESSSDTLLTIYTYESLLADPEYDFIDAYANYSGISKDSIQIEYLEDANTIVSRAVLEKENPVADVIIGIDNVLIHTAKSQQILAPYESPTLSNISTDLVQYLDSDFYVLPYDYGIIALYYNTMNINSTSNPELKELTLQDILDYDLDKQLIVENPTLSSPGLGFLLWTIAVFGDPSIGFEGLLNQDWRDWWNKASSDIRITPSWGAAFTEWYEEGSNRSMMVSYGTSPAYSACLYNDPSQKAIVSHEKNQENAWLQIEGLGLVKDAPHEDQAKDFIDWFLSDELQNNIAEHNWMYPANSNVNVSSTFADAVISPADVTILNDLITPKMLNDNLESWKVGWEELIVAKSVPGYSSGFFMIASLIGIGMSTIFKKRT</sequence>
<dbReference type="SUPFAM" id="SSF53850">
    <property type="entry name" value="Periplasmic binding protein-like II"/>
    <property type="match status" value="1"/>
</dbReference>
<dbReference type="InterPro" id="IPR006059">
    <property type="entry name" value="SBP"/>
</dbReference>
<dbReference type="Proteomes" id="UP001208689">
    <property type="component" value="Chromosome"/>
</dbReference>
<evidence type="ECO:0000313" key="3">
    <source>
        <dbReference type="EMBL" id="UYP45234.1"/>
    </source>
</evidence>
<dbReference type="PANTHER" id="PTHR30006">
    <property type="entry name" value="THIAMINE-BINDING PERIPLASMIC PROTEIN-RELATED"/>
    <property type="match status" value="1"/>
</dbReference>
<evidence type="ECO:0008006" key="5">
    <source>
        <dbReference type="Google" id="ProtNLM"/>
    </source>
</evidence>
<dbReference type="Pfam" id="PF13416">
    <property type="entry name" value="SBP_bac_8"/>
    <property type="match status" value="1"/>
</dbReference>
<proteinExistence type="predicted"/>
<keyword evidence="2" id="KW-1133">Transmembrane helix</keyword>
<evidence type="ECO:0000313" key="4">
    <source>
        <dbReference type="Proteomes" id="UP001208689"/>
    </source>
</evidence>
<evidence type="ECO:0000256" key="1">
    <source>
        <dbReference type="ARBA" id="ARBA00022729"/>
    </source>
</evidence>
<dbReference type="PANTHER" id="PTHR30006:SF2">
    <property type="entry name" value="ABC TRANSPORTER SUBSTRATE-BINDING PROTEIN"/>
    <property type="match status" value="1"/>
</dbReference>
<accession>A0ABY6HNZ5</accession>
<evidence type="ECO:0000256" key="2">
    <source>
        <dbReference type="SAM" id="Phobius"/>
    </source>
</evidence>
<feature type="transmembrane region" description="Helical" evidence="2">
    <location>
        <begin position="390"/>
        <end position="409"/>
    </location>
</feature>
<organism evidence="3 4">
    <name type="scientific">Candidatus Lokiarchaeum ossiferum</name>
    <dbReference type="NCBI Taxonomy" id="2951803"/>
    <lineage>
        <taxon>Archaea</taxon>
        <taxon>Promethearchaeati</taxon>
        <taxon>Promethearchaeota</taxon>
        <taxon>Promethearchaeia</taxon>
        <taxon>Promethearchaeales</taxon>
        <taxon>Promethearchaeaceae</taxon>
        <taxon>Candidatus Lokiarchaeum</taxon>
    </lineage>
</organism>
<gene>
    <name evidence="3" type="ORF">NEF87_001519</name>
</gene>
<name>A0ABY6HNZ5_9ARCH</name>
<keyword evidence="4" id="KW-1185">Reference proteome</keyword>
<keyword evidence="1" id="KW-0732">Signal</keyword>
<reference evidence="3" key="1">
    <citation type="submission" date="2022-09" db="EMBL/GenBank/DDBJ databases">
        <title>Actin cytoskeleton and complex cell architecture in an #Asgard archaeon.</title>
        <authorList>
            <person name="Ponce Toledo R.I."/>
            <person name="Schleper C."/>
            <person name="Rodrigues Oliveira T."/>
            <person name="Wollweber F."/>
            <person name="Xu J."/>
            <person name="Rittmann S."/>
            <person name="Klingl A."/>
            <person name="Pilhofer M."/>
        </authorList>
    </citation>
    <scope>NUCLEOTIDE SEQUENCE</scope>
    <source>
        <strain evidence="3">B-35</strain>
    </source>
</reference>
<protein>
    <recommendedName>
        <fullName evidence="5">Thiamine ABC transporter substrate-binding protein</fullName>
    </recommendedName>
</protein>
<keyword evidence="2" id="KW-0472">Membrane</keyword>
<dbReference type="InterPro" id="IPR005948">
    <property type="entry name" value="ThiB-like"/>
</dbReference>
<keyword evidence="2" id="KW-0812">Transmembrane</keyword>
<dbReference type="Gene3D" id="3.40.190.10">
    <property type="entry name" value="Periplasmic binding protein-like II"/>
    <property type="match status" value="2"/>
</dbReference>
<dbReference type="NCBIfam" id="TIGR01254">
    <property type="entry name" value="sfuA"/>
    <property type="match status" value="1"/>
</dbReference>